<name>W2SMC1_NECAM</name>
<evidence type="ECO:0000313" key="2">
    <source>
        <dbReference type="Proteomes" id="UP000053676"/>
    </source>
</evidence>
<protein>
    <submittedName>
        <fullName evidence="1">Uncharacterized protein</fullName>
    </submittedName>
</protein>
<reference evidence="2" key="1">
    <citation type="journal article" date="2014" name="Nat. Genet.">
        <title>Genome of the human hookworm Necator americanus.</title>
        <authorList>
            <person name="Tang Y.T."/>
            <person name="Gao X."/>
            <person name="Rosa B.A."/>
            <person name="Abubucker S."/>
            <person name="Hallsworth-Pepin K."/>
            <person name="Martin J."/>
            <person name="Tyagi R."/>
            <person name="Heizer E."/>
            <person name="Zhang X."/>
            <person name="Bhonagiri-Palsikar V."/>
            <person name="Minx P."/>
            <person name="Warren W.C."/>
            <person name="Wang Q."/>
            <person name="Zhan B."/>
            <person name="Hotez P.J."/>
            <person name="Sternberg P.W."/>
            <person name="Dougall A."/>
            <person name="Gaze S.T."/>
            <person name="Mulvenna J."/>
            <person name="Sotillo J."/>
            <person name="Ranganathan S."/>
            <person name="Rabelo E.M."/>
            <person name="Wilson R.K."/>
            <person name="Felgner P.L."/>
            <person name="Bethony J."/>
            <person name="Hawdon J.M."/>
            <person name="Gasser R.B."/>
            <person name="Loukas A."/>
            <person name="Mitreva M."/>
        </authorList>
    </citation>
    <scope>NUCLEOTIDE SEQUENCE [LARGE SCALE GENOMIC DNA]</scope>
</reference>
<dbReference type="Proteomes" id="UP000053676">
    <property type="component" value="Unassembled WGS sequence"/>
</dbReference>
<gene>
    <name evidence="1" type="ORF">NECAME_14539</name>
</gene>
<sequence length="65" mass="7295">MSSCGFGPMNANDLHTEMMKAKAGKDENINRMIKINAPMKIGESEKRGELQRRIARGYDSDPQIL</sequence>
<dbReference type="AlphaFoldDB" id="W2SMC1"/>
<dbReference type="EMBL" id="KI668897">
    <property type="protein sequence ID" value="ETN70765.1"/>
    <property type="molecule type" value="Genomic_DNA"/>
</dbReference>
<accession>W2SMC1</accession>
<proteinExistence type="predicted"/>
<keyword evidence="2" id="KW-1185">Reference proteome</keyword>
<evidence type="ECO:0000313" key="1">
    <source>
        <dbReference type="EMBL" id="ETN70765.1"/>
    </source>
</evidence>
<organism evidence="1 2">
    <name type="scientific">Necator americanus</name>
    <name type="common">Human hookworm</name>
    <dbReference type="NCBI Taxonomy" id="51031"/>
    <lineage>
        <taxon>Eukaryota</taxon>
        <taxon>Metazoa</taxon>
        <taxon>Ecdysozoa</taxon>
        <taxon>Nematoda</taxon>
        <taxon>Chromadorea</taxon>
        <taxon>Rhabditida</taxon>
        <taxon>Rhabditina</taxon>
        <taxon>Rhabditomorpha</taxon>
        <taxon>Strongyloidea</taxon>
        <taxon>Ancylostomatidae</taxon>
        <taxon>Bunostominae</taxon>
        <taxon>Necator</taxon>
    </lineage>
</organism>
<dbReference type="KEGG" id="nai:NECAME_14539"/>